<evidence type="ECO:0000313" key="2">
    <source>
        <dbReference type="EMBL" id="WVZ06977.1"/>
    </source>
</evidence>
<dbReference type="EMBL" id="CP144695">
    <property type="protein sequence ID" value="WVZ06977.1"/>
    <property type="molecule type" value="Genomic_DNA"/>
</dbReference>
<keyword evidence="1" id="KW-1133">Transmembrane helix</keyword>
<sequence>MLNSPPTSLLILALLCVKPFHLFSSINISYKSFALQLNLSVILILFTPFFSFFFVDVEVSFFGAAVVGGDGDGAGAGRAGDGDGDGAGFFSNSSLTGPPLAMLCTQTLTFSKINGFPLESIASLILFPTGPSSLTVILSSGSSSAFSSDM</sequence>
<dbReference type="AlphaFoldDB" id="A0AAQ3RUL4"/>
<gene>
    <name evidence="2" type="ORF">V8G54_020323</name>
</gene>
<evidence type="ECO:0000313" key="3">
    <source>
        <dbReference type="Proteomes" id="UP001374535"/>
    </source>
</evidence>
<reference evidence="2 3" key="1">
    <citation type="journal article" date="2023" name="Life. Sci Alliance">
        <title>Evolutionary insights into 3D genome organization and epigenetic landscape of Vigna mungo.</title>
        <authorList>
            <person name="Junaid A."/>
            <person name="Singh B."/>
            <person name="Bhatia S."/>
        </authorList>
    </citation>
    <scope>NUCLEOTIDE SEQUENCE [LARGE SCALE GENOMIC DNA]</scope>
    <source>
        <strain evidence="2">Urdbean</strain>
    </source>
</reference>
<organism evidence="2 3">
    <name type="scientific">Vigna mungo</name>
    <name type="common">Black gram</name>
    <name type="synonym">Phaseolus mungo</name>
    <dbReference type="NCBI Taxonomy" id="3915"/>
    <lineage>
        <taxon>Eukaryota</taxon>
        <taxon>Viridiplantae</taxon>
        <taxon>Streptophyta</taxon>
        <taxon>Embryophyta</taxon>
        <taxon>Tracheophyta</taxon>
        <taxon>Spermatophyta</taxon>
        <taxon>Magnoliopsida</taxon>
        <taxon>eudicotyledons</taxon>
        <taxon>Gunneridae</taxon>
        <taxon>Pentapetalae</taxon>
        <taxon>rosids</taxon>
        <taxon>fabids</taxon>
        <taxon>Fabales</taxon>
        <taxon>Fabaceae</taxon>
        <taxon>Papilionoideae</taxon>
        <taxon>50 kb inversion clade</taxon>
        <taxon>NPAAA clade</taxon>
        <taxon>indigoferoid/millettioid clade</taxon>
        <taxon>Phaseoleae</taxon>
        <taxon>Vigna</taxon>
    </lineage>
</organism>
<keyword evidence="3" id="KW-1185">Reference proteome</keyword>
<feature type="transmembrane region" description="Helical" evidence="1">
    <location>
        <begin position="34"/>
        <end position="55"/>
    </location>
</feature>
<protein>
    <submittedName>
        <fullName evidence="2">Uncharacterized protein</fullName>
    </submittedName>
</protein>
<name>A0AAQ3RUL4_VIGMU</name>
<accession>A0AAQ3RUL4</accession>
<dbReference type="Proteomes" id="UP001374535">
    <property type="component" value="Chromosome 6"/>
</dbReference>
<proteinExistence type="predicted"/>
<keyword evidence="1" id="KW-0812">Transmembrane</keyword>
<evidence type="ECO:0000256" key="1">
    <source>
        <dbReference type="SAM" id="Phobius"/>
    </source>
</evidence>
<keyword evidence="1" id="KW-0472">Membrane</keyword>